<keyword evidence="2" id="KW-1185">Reference proteome</keyword>
<dbReference type="EMBL" id="FRAW01000016">
    <property type="protein sequence ID" value="SHK75926.1"/>
    <property type="molecule type" value="Genomic_DNA"/>
</dbReference>
<proteinExistence type="predicted"/>
<reference evidence="2" key="1">
    <citation type="submission" date="2016-11" db="EMBL/GenBank/DDBJ databases">
        <authorList>
            <person name="Varghese N."/>
            <person name="Submissions S."/>
        </authorList>
    </citation>
    <scope>NUCLEOTIDE SEQUENCE [LARGE SCALE GENOMIC DNA]</scope>
    <source>
        <strain evidence="2">UWOS</strain>
    </source>
</reference>
<dbReference type="AlphaFoldDB" id="A0A1M6V3N8"/>
<gene>
    <name evidence="1" type="ORF">SAMN05720469_11658</name>
</gene>
<dbReference type="Proteomes" id="UP000184275">
    <property type="component" value="Unassembled WGS sequence"/>
</dbReference>
<organism evidence="1 2">
    <name type="scientific">Fibrobacter intestinalis</name>
    <dbReference type="NCBI Taxonomy" id="28122"/>
    <lineage>
        <taxon>Bacteria</taxon>
        <taxon>Pseudomonadati</taxon>
        <taxon>Fibrobacterota</taxon>
        <taxon>Fibrobacteria</taxon>
        <taxon>Fibrobacterales</taxon>
        <taxon>Fibrobacteraceae</taxon>
        <taxon>Fibrobacter</taxon>
    </lineage>
</organism>
<name>A0A1M6V3N8_9BACT</name>
<sequence length="75" mass="8939">MIPEITQKNVRLFIPYKVAKICDELCRQDHLTASEAILKFYKSNLSRLLGQEDTKLWQLGWIALFDMYKEETHEH</sequence>
<accession>A0A1M6V3N8</accession>
<evidence type="ECO:0000313" key="1">
    <source>
        <dbReference type="EMBL" id="SHK75926.1"/>
    </source>
</evidence>
<evidence type="ECO:0000313" key="2">
    <source>
        <dbReference type="Proteomes" id="UP000184275"/>
    </source>
</evidence>
<protein>
    <submittedName>
        <fullName evidence="1">Uncharacterized protein</fullName>
    </submittedName>
</protein>